<reference evidence="2" key="1">
    <citation type="submission" date="2025-08" db="UniProtKB">
        <authorList>
            <consortium name="RefSeq"/>
        </authorList>
    </citation>
    <scope>IDENTIFICATION</scope>
    <source>
        <tissue evidence="2">Whole sample</tissue>
    </source>
</reference>
<dbReference type="OrthoDB" id="691673at2759"/>
<keyword evidence="1" id="KW-1185">Reference proteome</keyword>
<evidence type="ECO:0000313" key="2">
    <source>
        <dbReference type="RefSeq" id="XP_022344185.1"/>
    </source>
</evidence>
<name>A0A8B8EW08_CRAVI</name>
<protein>
    <submittedName>
        <fullName evidence="2">Uncharacterized protein LOC111137160 isoform X1</fullName>
    </submittedName>
</protein>
<evidence type="ECO:0000313" key="1">
    <source>
        <dbReference type="Proteomes" id="UP000694844"/>
    </source>
</evidence>
<dbReference type="Proteomes" id="UP000694844">
    <property type="component" value="Chromosome 5"/>
</dbReference>
<gene>
    <name evidence="2" type="primary">LOC111137160</name>
</gene>
<dbReference type="GeneID" id="111137160"/>
<dbReference type="RefSeq" id="XP_022344185.1">
    <property type="nucleotide sequence ID" value="XM_022488477.1"/>
</dbReference>
<accession>A0A8B8EW08</accession>
<dbReference type="AlphaFoldDB" id="A0A8B8EW08"/>
<proteinExistence type="predicted"/>
<organism evidence="1 2">
    <name type="scientific">Crassostrea virginica</name>
    <name type="common">Eastern oyster</name>
    <dbReference type="NCBI Taxonomy" id="6565"/>
    <lineage>
        <taxon>Eukaryota</taxon>
        <taxon>Metazoa</taxon>
        <taxon>Spiralia</taxon>
        <taxon>Lophotrochozoa</taxon>
        <taxon>Mollusca</taxon>
        <taxon>Bivalvia</taxon>
        <taxon>Autobranchia</taxon>
        <taxon>Pteriomorphia</taxon>
        <taxon>Ostreida</taxon>
        <taxon>Ostreoidea</taxon>
        <taxon>Ostreidae</taxon>
        <taxon>Crassostrea</taxon>
    </lineage>
</organism>
<sequence>MINVRNIVQNHPFPKQATVVSCCPGHYIRADKSLEDLLKNFADKLDQDLEQMRPQCQSGDTSNKPAVQLEIQTTSGNMGKENANDSLLSLMTDFAEQLDKDSNKLTVQNDQLPVDCESNASLSSFLHKVADKMDRESQQKGQLLVRESQDSLQDLMRDLHGKIKNSDWLKENTAEKWTAENPELAREYLAAASRGQPS</sequence>
<dbReference type="KEGG" id="cvn:111137160"/>